<dbReference type="OrthoDB" id="142769at2"/>
<dbReference type="Pfam" id="PF00067">
    <property type="entry name" value="p450"/>
    <property type="match status" value="1"/>
</dbReference>
<accession>A0A4R2QE75</accession>
<evidence type="ECO:0000256" key="3">
    <source>
        <dbReference type="ARBA" id="ARBA00022723"/>
    </source>
</evidence>
<keyword evidence="4 7" id="KW-0560">Oxidoreductase</keyword>
<dbReference type="AlphaFoldDB" id="A0A4R2QE75"/>
<evidence type="ECO:0000256" key="1">
    <source>
        <dbReference type="ARBA" id="ARBA00010617"/>
    </source>
</evidence>
<dbReference type="InterPro" id="IPR001128">
    <property type="entry name" value="Cyt_P450"/>
</dbReference>
<keyword evidence="2 7" id="KW-0349">Heme</keyword>
<protein>
    <submittedName>
        <fullName evidence="8">Cytochrome P450</fullName>
    </submittedName>
</protein>
<evidence type="ECO:0000256" key="2">
    <source>
        <dbReference type="ARBA" id="ARBA00022617"/>
    </source>
</evidence>
<evidence type="ECO:0000313" key="8">
    <source>
        <dbReference type="EMBL" id="TCP47370.1"/>
    </source>
</evidence>
<proteinExistence type="inferred from homology"/>
<dbReference type="InterPro" id="IPR017972">
    <property type="entry name" value="Cyt_P450_CS"/>
</dbReference>
<dbReference type="RefSeq" id="WP_132879343.1">
    <property type="nucleotide sequence ID" value="NZ_SLXQ01000012.1"/>
</dbReference>
<reference evidence="8 9" key="1">
    <citation type="submission" date="2019-03" db="EMBL/GenBank/DDBJ databases">
        <title>Genomic Encyclopedia of Type Strains, Phase IV (KMG-IV): sequencing the most valuable type-strain genomes for metagenomic binning, comparative biology and taxonomic classification.</title>
        <authorList>
            <person name="Goeker M."/>
        </authorList>
    </citation>
    <scope>NUCLEOTIDE SEQUENCE [LARGE SCALE GENOMIC DNA]</scope>
    <source>
        <strain evidence="8 9">DSM 45765</strain>
    </source>
</reference>
<dbReference type="PANTHER" id="PTHR46696:SF1">
    <property type="entry name" value="CYTOCHROME P450 YJIB-RELATED"/>
    <property type="match status" value="1"/>
</dbReference>
<keyword evidence="9" id="KW-1185">Reference proteome</keyword>
<organism evidence="8 9">
    <name type="scientific">Tamaricihabitans halophyticus</name>
    <dbReference type="NCBI Taxonomy" id="1262583"/>
    <lineage>
        <taxon>Bacteria</taxon>
        <taxon>Bacillati</taxon>
        <taxon>Actinomycetota</taxon>
        <taxon>Actinomycetes</taxon>
        <taxon>Pseudonocardiales</taxon>
        <taxon>Pseudonocardiaceae</taxon>
        <taxon>Tamaricihabitans</taxon>
    </lineage>
</organism>
<dbReference type="InterPro" id="IPR036396">
    <property type="entry name" value="Cyt_P450_sf"/>
</dbReference>
<dbReference type="FunFam" id="1.10.630.10:FF:000018">
    <property type="entry name" value="Cytochrome P450 monooxygenase"/>
    <property type="match status" value="1"/>
</dbReference>
<comment type="caution">
    <text evidence="8">The sequence shown here is derived from an EMBL/GenBank/DDBJ whole genome shotgun (WGS) entry which is preliminary data.</text>
</comment>
<dbReference type="SUPFAM" id="SSF48264">
    <property type="entry name" value="Cytochrome P450"/>
    <property type="match status" value="1"/>
</dbReference>
<evidence type="ECO:0000256" key="7">
    <source>
        <dbReference type="RuleBase" id="RU000461"/>
    </source>
</evidence>
<dbReference type="GO" id="GO:0020037">
    <property type="term" value="F:heme binding"/>
    <property type="evidence" value="ECO:0007669"/>
    <property type="project" value="InterPro"/>
</dbReference>
<dbReference type="Gene3D" id="1.10.630.10">
    <property type="entry name" value="Cytochrome P450"/>
    <property type="match status" value="1"/>
</dbReference>
<dbReference type="GO" id="GO:0005506">
    <property type="term" value="F:iron ion binding"/>
    <property type="evidence" value="ECO:0007669"/>
    <property type="project" value="InterPro"/>
</dbReference>
<dbReference type="InterPro" id="IPR002397">
    <property type="entry name" value="Cyt_P450_B"/>
</dbReference>
<evidence type="ECO:0000313" key="9">
    <source>
        <dbReference type="Proteomes" id="UP000294911"/>
    </source>
</evidence>
<name>A0A4R2QE75_9PSEU</name>
<evidence type="ECO:0000256" key="6">
    <source>
        <dbReference type="ARBA" id="ARBA00023033"/>
    </source>
</evidence>
<sequence length="402" mass="42977">MSTEGTESPFTQSTGSARHAVLAELAAAGPVHRVRLFTGVDVWLITGQTEVREALAHPDIRRSPEQIPHREATPPELAAAMHQHILSSNPPDHTRMRKLVAAAFSRGGVAKLTSRIGALAAELLDELAEAGADGSTVDLVAGFGYPLPITVIAELLGVPPERRADFRRWSVIVTSGPAYPAEVYLGAARELLDFLRELVADKRAAPSTDLLSDLIAVRDGQAALTEDELTSMAFLLLSAGHETTVNLIANGVYALLTHPDQLALLRAESERLPDAVEELLRFDSPVQVTLPSVTAAPVRIGAVTIPAGEVVVPALLAANRDPNRYDLPERLDIAAAHGSHVAFGHGIHHCLGAPLARAEGRVAIGALLERFPRLRLADPAAEPERVPSLLLNGMRELMVRVD</sequence>
<comment type="similarity">
    <text evidence="1 7">Belongs to the cytochrome P450 family.</text>
</comment>
<dbReference type="Proteomes" id="UP000294911">
    <property type="component" value="Unassembled WGS sequence"/>
</dbReference>
<dbReference type="GO" id="GO:0016705">
    <property type="term" value="F:oxidoreductase activity, acting on paired donors, with incorporation or reduction of molecular oxygen"/>
    <property type="evidence" value="ECO:0007669"/>
    <property type="project" value="InterPro"/>
</dbReference>
<gene>
    <name evidence="8" type="ORF">EV191_112166</name>
</gene>
<evidence type="ECO:0000256" key="5">
    <source>
        <dbReference type="ARBA" id="ARBA00023004"/>
    </source>
</evidence>
<dbReference type="EMBL" id="SLXQ01000012">
    <property type="protein sequence ID" value="TCP47370.1"/>
    <property type="molecule type" value="Genomic_DNA"/>
</dbReference>
<keyword evidence="6 7" id="KW-0503">Monooxygenase</keyword>
<dbReference type="PANTHER" id="PTHR46696">
    <property type="entry name" value="P450, PUTATIVE (EUROFUNG)-RELATED"/>
    <property type="match status" value="1"/>
</dbReference>
<dbReference type="PRINTS" id="PR00359">
    <property type="entry name" value="BP450"/>
</dbReference>
<evidence type="ECO:0000256" key="4">
    <source>
        <dbReference type="ARBA" id="ARBA00023002"/>
    </source>
</evidence>
<dbReference type="GO" id="GO:0004497">
    <property type="term" value="F:monooxygenase activity"/>
    <property type="evidence" value="ECO:0007669"/>
    <property type="project" value="UniProtKB-KW"/>
</dbReference>
<dbReference type="CDD" id="cd11029">
    <property type="entry name" value="CYP107-like"/>
    <property type="match status" value="1"/>
</dbReference>
<keyword evidence="3 7" id="KW-0479">Metal-binding</keyword>
<keyword evidence="5 7" id="KW-0408">Iron</keyword>
<dbReference type="PROSITE" id="PS00086">
    <property type="entry name" value="CYTOCHROME_P450"/>
    <property type="match status" value="1"/>
</dbReference>